<feature type="binding site" evidence="6">
    <location>
        <position position="133"/>
    </location>
    <ligand>
        <name>FAD</name>
        <dbReference type="ChEBI" id="CHEBI:57692"/>
    </ligand>
</feature>
<dbReference type="SUPFAM" id="SSF51905">
    <property type="entry name" value="FAD/NAD(P)-binding domain"/>
    <property type="match status" value="1"/>
</dbReference>
<dbReference type="SUPFAM" id="SSF54373">
    <property type="entry name" value="FAD-linked reductases, C-terminal domain"/>
    <property type="match status" value="1"/>
</dbReference>
<proteinExistence type="inferred from homology"/>
<dbReference type="GO" id="GO:0050660">
    <property type="term" value="F:flavin adenine dinucleotide binding"/>
    <property type="evidence" value="ECO:0007669"/>
    <property type="project" value="InterPro"/>
</dbReference>
<evidence type="ECO:0000256" key="2">
    <source>
        <dbReference type="ARBA" id="ARBA00010790"/>
    </source>
</evidence>
<dbReference type="Gene3D" id="3.50.50.60">
    <property type="entry name" value="FAD/NAD(P)-binding domain"/>
    <property type="match status" value="1"/>
</dbReference>
<dbReference type="InterPro" id="IPR036188">
    <property type="entry name" value="FAD/NAD-bd_sf"/>
</dbReference>
<dbReference type="OrthoDB" id="269227at2759"/>
<feature type="active site" description="Proton donor" evidence="5">
    <location>
        <position position="562"/>
    </location>
</feature>
<comment type="similarity">
    <text evidence="2">Belongs to the GMC oxidoreductase family.</text>
</comment>
<evidence type="ECO:0000313" key="9">
    <source>
        <dbReference type="EMBL" id="OQR79211.1"/>
    </source>
</evidence>
<feature type="active site" description="Proton acceptor" evidence="5">
    <location>
        <position position="608"/>
    </location>
</feature>
<comment type="caution">
    <text evidence="9">The sequence shown here is derived from an EMBL/GenBank/DDBJ whole genome shotgun (WGS) entry which is preliminary data.</text>
</comment>
<evidence type="ECO:0000313" key="10">
    <source>
        <dbReference type="Proteomes" id="UP000192247"/>
    </source>
</evidence>
<keyword evidence="10" id="KW-1185">Reference proteome</keyword>
<dbReference type="PANTHER" id="PTHR11552:SF147">
    <property type="entry name" value="CHOLINE DEHYDROGENASE, MITOCHONDRIAL"/>
    <property type="match status" value="1"/>
</dbReference>
<dbReference type="InterPro" id="IPR000172">
    <property type="entry name" value="GMC_OxRdtase_N"/>
</dbReference>
<dbReference type="PROSITE" id="PS00624">
    <property type="entry name" value="GMC_OXRED_2"/>
    <property type="match status" value="1"/>
</dbReference>
<evidence type="ECO:0000259" key="8">
    <source>
        <dbReference type="PROSITE" id="PS00624"/>
    </source>
</evidence>
<dbReference type="PANTHER" id="PTHR11552">
    <property type="entry name" value="GLUCOSE-METHANOL-CHOLINE GMC OXIDOREDUCTASE"/>
    <property type="match status" value="1"/>
</dbReference>
<dbReference type="GO" id="GO:0016614">
    <property type="term" value="F:oxidoreductase activity, acting on CH-OH group of donors"/>
    <property type="evidence" value="ECO:0007669"/>
    <property type="project" value="InterPro"/>
</dbReference>
<dbReference type="Pfam" id="PF00732">
    <property type="entry name" value="GMC_oxred_N"/>
    <property type="match status" value="1"/>
</dbReference>
<dbReference type="STRING" id="418985.A0A1V9Y0H3"/>
<keyword evidence="3" id="KW-0285">Flavoprotein</keyword>
<sequence length="663" mass="73362">MYRNVMHRPYRSALLVLSGALFILHRTHGGASGFDYNTPEDELLEEYDFIIVGGGPAGSRLFEKLTNATLCGSSYRVLLLEAGGNPPLWTDVPLYYGLTGSPGYDNVMWWFPHKSNGLHNLGSGKPTVFGGKVLGGGSTFNGAAYQRGCAADYDRIEPETQCKGWEYKDVLKALKHDENNRDPQIRDNGHHGKKGTLCVNSLLLANGETGGYHAWKNAIESQGMQYADPQDGTCHGKGYHFQAAYCHGIRYSAVTAFITPFFQARRNQMHIKLNTLATKLVMDQSGTMPRVVGVETADAITAKRGNIFRAKREVILTGGALKTPQLMMVSGIGPAKHLQSKGIKPIVDLPGVGRNLHNHPGISSFYIKNVPKTWLPNRTCEDVEAYFRGPSGSLISSSVNMAGVAYRQLDRIDMHRPLDDEVLRHNFADVEYTLSGSKGFGGPWLAVDPKIKEEYLGPLKNEDFLTVNVYQMHQKSRGFVELNSTSMADAPHVYFNYFSEKTDLDTLAVGAMKIVEMLRSPAFVNLGIELYERPFPKCKEHAFGTLEYFRCLVMHTTHANFHYAGTTKMGCNRRTDPNAVVDGRCRVYDVEGLRVADTSITHAMPQGHSMAYAYLTGARCGDFISQDHYRAKGNEGGFIPAASVRNNLDYATAASVPFTRQIQ</sequence>
<keyword evidence="4 6" id="KW-0274">FAD</keyword>
<accession>A0A1V9Y0H3</accession>
<evidence type="ECO:0000256" key="5">
    <source>
        <dbReference type="PIRSR" id="PIRSR000137-1"/>
    </source>
</evidence>
<feature type="domain" description="Glucose-methanol-choline oxidoreductase N-terminal" evidence="8">
    <location>
        <begin position="319"/>
        <end position="333"/>
    </location>
</feature>
<dbReference type="Gene3D" id="3.30.560.10">
    <property type="entry name" value="Glucose Oxidase, domain 3"/>
    <property type="match status" value="1"/>
</dbReference>
<evidence type="ECO:0000256" key="7">
    <source>
        <dbReference type="SAM" id="SignalP"/>
    </source>
</evidence>
<evidence type="ECO:0000256" key="6">
    <source>
        <dbReference type="PIRSR" id="PIRSR000137-2"/>
    </source>
</evidence>
<feature type="signal peptide" evidence="7">
    <location>
        <begin position="1"/>
        <end position="29"/>
    </location>
</feature>
<dbReference type="InterPro" id="IPR007867">
    <property type="entry name" value="GMC_OxRtase_C"/>
</dbReference>
<gene>
    <name evidence="9" type="ORF">BIW11_05898</name>
</gene>
<dbReference type="InParanoid" id="A0A1V9Y0H3"/>
<evidence type="ECO:0000256" key="4">
    <source>
        <dbReference type="ARBA" id="ARBA00022827"/>
    </source>
</evidence>
<dbReference type="PIRSF" id="PIRSF000137">
    <property type="entry name" value="Alcohol_oxidase"/>
    <property type="match status" value="1"/>
</dbReference>
<dbReference type="AlphaFoldDB" id="A0A1V9Y0H3"/>
<dbReference type="Proteomes" id="UP000192247">
    <property type="component" value="Unassembled WGS sequence"/>
</dbReference>
<reference evidence="9 10" key="1">
    <citation type="journal article" date="2017" name="Gigascience">
        <title>Draft genome of the honey bee ectoparasitic mite, Tropilaelaps mercedesae, is shaped by the parasitic life history.</title>
        <authorList>
            <person name="Dong X."/>
            <person name="Armstrong S.D."/>
            <person name="Xia D."/>
            <person name="Makepeace B.L."/>
            <person name="Darby A.C."/>
            <person name="Kadowaki T."/>
        </authorList>
    </citation>
    <scope>NUCLEOTIDE SEQUENCE [LARGE SCALE GENOMIC DNA]</scope>
    <source>
        <strain evidence="9">Wuxi-XJTLU</strain>
    </source>
</reference>
<protein>
    <submittedName>
        <fullName evidence="9">Glucose dehydrogenase-like</fullName>
    </submittedName>
</protein>
<comment type="cofactor">
    <cofactor evidence="1 6">
        <name>FAD</name>
        <dbReference type="ChEBI" id="CHEBI:57692"/>
    </cofactor>
</comment>
<evidence type="ECO:0000256" key="1">
    <source>
        <dbReference type="ARBA" id="ARBA00001974"/>
    </source>
</evidence>
<evidence type="ECO:0000256" key="3">
    <source>
        <dbReference type="ARBA" id="ARBA00022630"/>
    </source>
</evidence>
<feature type="chain" id="PRO_5011986229" evidence="7">
    <location>
        <begin position="30"/>
        <end position="663"/>
    </location>
</feature>
<dbReference type="EMBL" id="MNPL01001385">
    <property type="protein sequence ID" value="OQR79211.1"/>
    <property type="molecule type" value="Genomic_DNA"/>
</dbReference>
<organism evidence="9 10">
    <name type="scientific">Tropilaelaps mercedesae</name>
    <dbReference type="NCBI Taxonomy" id="418985"/>
    <lineage>
        <taxon>Eukaryota</taxon>
        <taxon>Metazoa</taxon>
        <taxon>Ecdysozoa</taxon>
        <taxon>Arthropoda</taxon>
        <taxon>Chelicerata</taxon>
        <taxon>Arachnida</taxon>
        <taxon>Acari</taxon>
        <taxon>Parasitiformes</taxon>
        <taxon>Mesostigmata</taxon>
        <taxon>Gamasina</taxon>
        <taxon>Dermanyssoidea</taxon>
        <taxon>Laelapidae</taxon>
        <taxon>Tropilaelaps</taxon>
    </lineage>
</organism>
<name>A0A1V9Y0H3_9ACAR</name>
<dbReference type="InterPro" id="IPR012132">
    <property type="entry name" value="GMC_OxRdtase"/>
</dbReference>
<dbReference type="Pfam" id="PF05199">
    <property type="entry name" value="GMC_oxred_C"/>
    <property type="match status" value="1"/>
</dbReference>
<keyword evidence="7" id="KW-0732">Signal</keyword>